<feature type="disulfide bond" evidence="15">
    <location>
        <begin position="229"/>
        <end position="282"/>
    </location>
</feature>
<evidence type="ECO:0000256" key="6">
    <source>
        <dbReference type="ARBA" id="ARBA00022989"/>
    </source>
</evidence>
<keyword evidence="7" id="KW-0406">Ion transport</keyword>
<feature type="binding site" evidence="13">
    <location>
        <position position="215"/>
    </location>
    <ligand>
        <name>L-glutamate</name>
        <dbReference type="ChEBI" id="CHEBI:29985"/>
    </ligand>
</feature>
<keyword evidence="9" id="KW-0675">Receptor</keyword>
<keyword evidence="11" id="KW-1071">Ligand-gated ion channel</keyword>
<keyword evidence="15" id="KW-1015">Disulfide bond</keyword>
<sequence length="554" mass="62762">VNSERAKAIDFSVPFLDTGIAIVVAKRTGIISTTAFLEPFDKASWILVALVAIQVATLAIFVFEWLSPWGYDMKSQPPPGHSFSLLRVYWLVWAILFQAAVNVDCPRGYTSRFMASVWATFAVVFLAIYTANLAAFMITREKYHDLKGIEDPRLTHPRAQEPPFRFGTIPHGNTEAVLKQNYPEMMAYMRKYNRSSVLEGIRSVKHHDLDAFVYDATVLDYLVGQDDECKLLTVGSWYAMTGYGIGFPKGSRYIQQFNQQMLRYRQNGYLERLQHFWLKGACRPKTKQNAAASSSGGGSASLSINQFLSAFLLLAAGMSIAIFFFCVESIYFKYVRKCVVASDAANRMFSLLSTSMGRSEDGEEEAENGDEEEERKRTTGSGEDQDQQLQKKRKLPETQLALIADSEDGSGCPCSDPVCKRFAWEALRELELSKARIKQLEQEMLFRQGHQQQQRTSSVVREEPIFRSMMSLQQATPGAATSPRFPLPEARSRLHPQQVHAVPSISHFSSDCLRDKPFKPVWWKQSQTFARNGTRKSRQRRPKTIEIAEIETVL</sequence>
<evidence type="ECO:0000256" key="12">
    <source>
        <dbReference type="ARBA" id="ARBA00023303"/>
    </source>
</evidence>
<keyword evidence="3" id="KW-0813">Transport</keyword>
<dbReference type="InterPro" id="IPR015683">
    <property type="entry name" value="Ionotropic_Glu_rcpt"/>
</dbReference>
<feature type="binding site" evidence="13">
    <location>
        <position position="5"/>
    </location>
    <ligand>
        <name>L-glutamate</name>
        <dbReference type="ChEBI" id="CHEBI:29985"/>
    </ligand>
</feature>
<dbReference type="SMART" id="SM00079">
    <property type="entry name" value="PBPe"/>
    <property type="match status" value="1"/>
</dbReference>
<organism evidence="19">
    <name type="scientific">Notodromas monacha</name>
    <dbReference type="NCBI Taxonomy" id="399045"/>
    <lineage>
        <taxon>Eukaryota</taxon>
        <taxon>Metazoa</taxon>
        <taxon>Ecdysozoa</taxon>
        <taxon>Arthropoda</taxon>
        <taxon>Crustacea</taxon>
        <taxon>Oligostraca</taxon>
        <taxon>Ostracoda</taxon>
        <taxon>Podocopa</taxon>
        <taxon>Podocopida</taxon>
        <taxon>Cypridocopina</taxon>
        <taxon>Cypridoidea</taxon>
        <taxon>Cyprididae</taxon>
        <taxon>Notodromas</taxon>
    </lineage>
</organism>
<accession>A0A7R9GHU9</accession>
<evidence type="ECO:0000256" key="17">
    <source>
        <dbReference type="SAM" id="Phobius"/>
    </source>
</evidence>
<evidence type="ECO:0000256" key="8">
    <source>
        <dbReference type="ARBA" id="ARBA00023136"/>
    </source>
</evidence>
<dbReference type="Proteomes" id="UP000678499">
    <property type="component" value="Unassembled WGS sequence"/>
</dbReference>
<dbReference type="Gene3D" id="3.40.190.10">
    <property type="entry name" value="Periplasmic binding protein-like II"/>
    <property type="match status" value="3"/>
</dbReference>
<dbReference type="InterPro" id="IPR001320">
    <property type="entry name" value="Iontro_rcpt_C"/>
</dbReference>
<evidence type="ECO:0000256" key="2">
    <source>
        <dbReference type="ARBA" id="ARBA00008685"/>
    </source>
</evidence>
<dbReference type="PRINTS" id="PR00177">
    <property type="entry name" value="NMDARECEPTOR"/>
</dbReference>
<feature type="region of interest" description="Disordered" evidence="16">
    <location>
        <begin position="356"/>
        <end position="394"/>
    </location>
</feature>
<comment type="similarity">
    <text evidence="2">Belongs to the glutamate-gated ion channel (TC 1.A.10.1) family.</text>
</comment>
<keyword evidence="4" id="KW-1003">Cell membrane</keyword>
<dbReference type="OrthoDB" id="5984008at2759"/>
<feature type="site" description="Crucial to convey clamshell closure to channel opening" evidence="14">
    <location>
        <position position="146"/>
    </location>
</feature>
<evidence type="ECO:0000256" key="11">
    <source>
        <dbReference type="ARBA" id="ARBA00023286"/>
    </source>
</evidence>
<dbReference type="PANTHER" id="PTHR18966">
    <property type="entry name" value="IONOTROPIC GLUTAMATE RECEPTOR"/>
    <property type="match status" value="1"/>
</dbReference>
<feature type="transmembrane region" description="Helical" evidence="17">
    <location>
        <begin position="84"/>
        <end position="101"/>
    </location>
</feature>
<feature type="binding site" evidence="13">
    <location>
        <position position="174"/>
    </location>
    <ligand>
        <name>L-glutamate</name>
        <dbReference type="ChEBI" id="CHEBI:29985"/>
    </ligand>
</feature>
<keyword evidence="20" id="KW-1185">Reference proteome</keyword>
<feature type="transmembrane region" description="Helical" evidence="17">
    <location>
        <begin position="43"/>
        <end position="63"/>
    </location>
</feature>
<dbReference type="SUPFAM" id="SSF53850">
    <property type="entry name" value="Periplasmic binding protein-like II"/>
    <property type="match status" value="1"/>
</dbReference>
<feature type="site" description="Interaction with the cone snail toxin Con-ikot-ikot" evidence="14">
    <location>
        <position position="179"/>
    </location>
</feature>
<evidence type="ECO:0000256" key="10">
    <source>
        <dbReference type="ARBA" id="ARBA00023180"/>
    </source>
</evidence>
<evidence type="ECO:0000256" key="7">
    <source>
        <dbReference type="ARBA" id="ARBA00023065"/>
    </source>
</evidence>
<dbReference type="InterPro" id="IPR001508">
    <property type="entry name" value="Iono_Glu_rcpt_met"/>
</dbReference>
<keyword evidence="10" id="KW-0325">Glycoprotein</keyword>
<evidence type="ECO:0000259" key="18">
    <source>
        <dbReference type="SMART" id="SM00079"/>
    </source>
</evidence>
<feature type="transmembrane region" description="Helical" evidence="17">
    <location>
        <begin position="113"/>
        <end position="138"/>
    </location>
</feature>
<proteinExistence type="inferred from homology"/>
<protein>
    <recommendedName>
        <fullName evidence="18">Ionotropic glutamate receptor C-terminal domain-containing protein</fullName>
    </recommendedName>
</protein>
<feature type="compositionally biased region" description="Acidic residues" evidence="16">
    <location>
        <begin position="361"/>
        <end position="373"/>
    </location>
</feature>
<feature type="domain" description="Ionotropic glutamate receptor C-terminal" evidence="18">
    <location>
        <begin position="52"/>
        <end position="280"/>
    </location>
</feature>
<feature type="non-terminal residue" evidence="19">
    <location>
        <position position="554"/>
    </location>
</feature>
<evidence type="ECO:0000256" key="14">
    <source>
        <dbReference type="PIRSR" id="PIRSR601508-2"/>
    </source>
</evidence>
<dbReference type="GO" id="GO:0038023">
    <property type="term" value="F:signaling receptor activity"/>
    <property type="evidence" value="ECO:0007669"/>
    <property type="project" value="InterPro"/>
</dbReference>
<keyword evidence="8 17" id="KW-0472">Membrane</keyword>
<keyword evidence="6 17" id="KW-1133">Transmembrane helix</keyword>
<dbReference type="FunFam" id="1.10.287.70:FF:000199">
    <property type="entry name" value="Glutamate receptor ionotropic, NMDA 2B"/>
    <property type="match status" value="1"/>
</dbReference>
<dbReference type="GO" id="GO:0015276">
    <property type="term" value="F:ligand-gated monoatomic ion channel activity"/>
    <property type="evidence" value="ECO:0007669"/>
    <property type="project" value="InterPro"/>
</dbReference>
<gene>
    <name evidence="19" type="ORF">NMOB1V02_LOCUS10754</name>
</gene>
<dbReference type="AlphaFoldDB" id="A0A7R9GHU9"/>
<dbReference type="EMBL" id="OA886922">
    <property type="protein sequence ID" value="CAD7283136.1"/>
    <property type="molecule type" value="Genomic_DNA"/>
</dbReference>
<feature type="transmembrane region" description="Helical" evidence="17">
    <location>
        <begin position="307"/>
        <end position="332"/>
    </location>
</feature>
<evidence type="ECO:0000313" key="19">
    <source>
        <dbReference type="EMBL" id="CAD7283136.1"/>
    </source>
</evidence>
<dbReference type="FunFam" id="3.40.190.10:FF:000155">
    <property type="entry name" value="Glutamate receptor ionotropic, NMDA 2B"/>
    <property type="match status" value="1"/>
</dbReference>
<evidence type="ECO:0000256" key="4">
    <source>
        <dbReference type="ARBA" id="ARBA00022475"/>
    </source>
</evidence>
<evidence type="ECO:0000256" key="16">
    <source>
        <dbReference type="SAM" id="MobiDB-lite"/>
    </source>
</evidence>
<reference evidence="19" key="1">
    <citation type="submission" date="2020-11" db="EMBL/GenBank/DDBJ databases">
        <authorList>
            <person name="Tran Van P."/>
        </authorList>
    </citation>
    <scope>NUCLEOTIDE SEQUENCE</scope>
</reference>
<keyword evidence="5 17" id="KW-0812">Transmembrane</keyword>
<evidence type="ECO:0000256" key="3">
    <source>
        <dbReference type="ARBA" id="ARBA00022448"/>
    </source>
</evidence>
<dbReference type="Pfam" id="PF00060">
    <property type="entry name" value="Lig_chan"/>
    <property type="match status" value="1"/>
</dbReference>
<keyword evidence="12" id="KW-0407">Ion channel</keyword>
<comment type="subcellular location">
    <subcellularLocation>
        <location evidence="1">Cell membrane</location>
        <topology evidence="1">Multi-pass membrane protein</topology>
    </subcellularLocation>
</comment>
<evidence type="ECO:0000256" key="1">
    <source>
        <dbReference type="ARBA" id="ARBA00004651"/>
    </source>
</evidence>
<evidence type="ECO:0000256" key="5">
    <source>
        <dbReference type="ARBA" id="ARBA00022692"/>
    </source>
</evidence>
<name>A0A7R9GHU9_9CRUS</name>
<evidence type="ECO:0000313" key="20">
    <source>
        <dbReference type="Proteomes" id="UP000678499"/>
    </source>
</evidence>
<dbReference type="GO" id="GO:0005886">
    <property type="term" value="C:plasma membrane"/>
    <property type="evidence" value="ECO:0007669"/>
    <property type="project" value="UniProtKB-SubCell"/>
</dbReference>
<evidence type="ECO:0000256" key="9">
    <source>
        <dbReference type="ARBA" id="ARBA00023170"/>
    </source>
</evidence>
<evidence type="ECO:0000256" key="13">
    <source>
        <dbReference type="PIRSR" id="PIRSR601508-1"/>
    </source>
</evidence>
<evidence type="ECO:0000256" key="15">
    <source>
        <dbReference type="PIRSR" id="PIRSR601508-3"/>
    </source>
</evidence>
<dbReference type="EMBL" id="CAJPEX010004885">
    <property type="protein sequence ID" value="CAG0923288.1"/>
    <property type="molecule type" value="Genomic_DNA"/>
</dbReference>